<dbReference type="InterPro" id="IPR000241">
    <property type="entry name" value="RlmKL-like_Mtase"/>
</dbReference>
<accession>A0A2W2H3V6</accession>
<dbReference type="Proteomes" id="UP000248544">
    <property type="component" value="Unassembled WGS sequence"/>
</dbReference>
<dbReference type="Pfam" id="PF01170">
    <property type="entry name" value="UPF0020"/>
    <property type="match status" value="1"/>
</dbReference>
<dbReference type="GO" id="GO:0032259">
    <property type="term" value="P:methylation"/>
    <property type="evidence" value="ECO:0007669"/>
    <property type="project" value="UniProtKB-KW"/>
</dbReference>
<keyword evidence="3" id="KW-1185">Reference proteome</keyword>
<comment type="caution">
    <text evidence="2">The sequence shown here is derived from an EMBL/GenBank/DDBJ whole genome shotgun (WGS) entry which is preliminary data.</text>
</comment>
<proteinExistence type="predicted"/>
<dbReference type="Gene3D" id="3.40.50.150">
    <property type="entry name" value="Vaccinia Virus protein VP39"/>
    <property type="match status" value="1"/>
</dbReference>
<keyword evidence="2" id="KW-0808">Transferase</keyword>
<keyword evidence="2" id="KW-0489">Methyltransferase</keyword>
<dbReference type="EMBL" id="POUA01000003">
    <property type="protein sequence ID" value="PZG56716.1"/>
    <property type="molecule type" value="Genomic_DNA"/>
</dbReference>
<evidence type="ECO:0000259" key="1">
    <source>
        <dbReference type="Pfam" id="PF01170"/>
    </source>
</evidence>
<protein>
    <submittedName>
        <fullName evidence="2">SAM-dependent methyltransferase</fullName>
    </submittedName>
</protein>
<dbReference type="AlphaFoldDB" id="A0A2W2H3V6"/>
<evidence type="ECO:0000313" key="2">
    <source>
        <dbReference type="EMBL" id="PZG56716.1"/>
    </source>
</evidence>
<gene>
    <name evidence="2" type="ORF">C1I98_00630</name>
</gene>
<dbReference type="RefSeq" id="WP_111165073.1">
    <property type="nucleotide sequence ID" value="NZ_POUA01000003.1"/>
</dbReference>
<organism evidence="2 3">
    <name type="scientific">Spongiactinospora gelatinilytica</name>
    <dbReference type="NCBI Taxonomy" id="2666298"/>
    <lineage>
        <taxon>Bacteria</taxon>
        <taxon>Bacillati</taxon>
        <taxon>Actinomycetota</taxon>
        <taxon>Actinomycetes</taxon>
        <taxon>Streptosporangiales</taxon>
        <taxon>Streptosporangiaceae</taxon>
        <taxon>Spongiactinospora</taxon>
    </lineage>
</organism>
<dbReference type="SUPFAM" id="SSF53335">
    <property type="entry name" value="S-adenosyl-L-methionine-dependent methyltransferases"/>
    <property type="match status" value="1"/>
</dbReference>
<reference evidence="2 3" key="1">
    <citation type="submission" date="2018-01" db="EMBL/GenBank/DDBJ databases">
        <title>Draft genome sequence of Sphaerisporangium sp. 7K107.</title>
        <authorList>
            <person name="Sahin N."/>
            <person name="Saygin H."/>
            <person name="Ay H."/>
        </authorList>
    </citation>
    <scope>NUCLEOTIDE SEQUENCE [LARGE SCALE GENOMIC DNA]</scope>
    <source>
        <strain evidence="2 3">7K107</strain>
    </source>
</reference>
<dbReference type="InterPro" id="IPR029063">
    <property type="entry name" value="SAM-dependent_MTases_sf"/>
</dbReference>
<name>A0A2W2H3V6_9ACTN</name>
<sequence>MATFALLILPAFNRVYGESAIRLTLGELAVFNRTALGGRVGDIAETRIAGVPYVTFEADELTDLDVRFLSNLSSMYALFRREGELLRPIAVRPLDSFAGDLVTILKYVGKTNEHFTRLLLNVTAVSAARPADMLERKLSVLDPLCGRGTTLNQALMYGYDATGIDVDGKDFDAYSAFLRTWLKNHRLKHSAETTPIRRERALIGRRFQVDIGRTKERYRAGEVDRITMINADTLRSRELLRARSFDLLVTDAPYGVQHGTRGGGEGLSRSPMALLRRAVPLWRELVRPGGAVGISFNTYVAPRAELAGVLAESGLDVLDTEPYLAFEHRVDQAIIRDILVARVP</sequence>
<evidence type="ECO:0000313" key="3">
    <source>
        <dbReference type="Proteomes" id="UP000248544"/>
    </source>
</evidence>
<dbReference type="GO" id="GO:0008168">
    <property type="term" value="F:methyltransferase activity"/>
    <property type="evidence" value="ECO:0007669"/>
    <property type="project" value="UniProtKB-KW"/>
</dbReference>
<feature type="domain" description="Ribosomal RNA large subunit methyltransferase K/L-like methyltransferase" evidence="1">
    <location>
        <begin position="137"/>
        <end position="270"/>
    </location>
</feature>